<feature type="compositionally biased region" description="Polar residues" evidence="1">
    <location>
        <begin position="32"/>
        <end position="55"/>
    </location>
</feature>
<reference evidence="2" key="1">
    <citation type="journal article" date="2020" name="Nat. Commun.">
        <title>Large-scale genome sequencing of mycorrhizal fungi provides insights into the early evolution of symbiotic traits.</title>
        <authorList>
            <person name="Miyauchi S."/>
            <person name="Kiss E."/>
            <person name="Kuo A."/>
            <person name="Drula E."/>
            <person name="Kohler A."/>
            <person name="Sanchez-Garcia M."/>
            <person name="Morin E."/>
            <person name="Andreopoulos B."/>
            <person name="Barry K.W."/>
            <person name="Bonito G."/>
            <person name="Buee M."/>
            <person name="Carver A."/>
            <person name="Chen C."/>
            <person name="Cichocki N."/>
            <person name="Clum A."/>
            <person name="Culley D."/>
            <person name="Crous P.W."/>
            <person name="Fauchery L."/>
            <person name="Girlanda M."/>
            <person name="Hayes R.D."/>
            <person name="Keri Z."/>
            <person name="LaButti K."/>
            <person name="Lipzen A."/>
            <person name="Lombard V."/>
            <person name="Magnuson J."/>
            <person name="Maillard F."/>
            <person name="Murat C."/>
            <person name="Nolan M."/>
            <person name="Ohm R.A."/>
            <person name="Pangilinan J."/>
            <person name="Pereira M.F."/>
            <person name="Perotto S."/>
            <person name="Peter M."/>
            <person name="Pfister S."/>
            <person name="Riley R."/>
            <person name="Sitrit Y."/>
            <person name="Stielow J.B."/>
            <person name="Szollosi G."/>
            <person name="Zifcakova L."/>
            <person name="Stursova M."/>
            <person name="Spatafora J.W."/>
            <person name="Tedersoo L."/>
            <person name="Vaario L.M."/>
            <person name="Yamada A."/>
            <person name="Yan M."/>
            <person name="Wang P."/>
            <person name="Xu J."/>
            <person name="Bruns T."/>
            <person name="Baldrian P."/>
            <person name="Vilgalys R."/>
            <person name="Dunand C."/>
            <person name="Henrissat B."/>
            <person name="Grigoriev I.V."/>
            <person name="Hibbett D."/>
            <person name="Nagy L.G."/>
            <person name="Martin F.M."/>
        </authorList>
    </citation>
    <scope>NUCLEOTIDE SEQUENCE</scope>
    <source>
        <strain evidence="2">UP504</strain>
    </source>
</reference>
<evidence type="ECO:0000256" key="1">
    <source>
        <dbReference type="SAM" id="MobiDB-lite"/>
    </source>
</evidence>
<dbReference type="Proteomes" id="UP000886523">
    <property type="component" value="Unassembled WGS sequence"/>
</dbReference>
<organism evidence="2 3">
    <name type="scientific">Hydnum rufescens UP504</name>
    <dbReference type="NCBI Taxonomy" id="1448309"/>
    <lineage>
        <taxon>Eukaryota</taxon>
        <taxon>Fungi</taxon>
        <taxon>Dikarya</taxon>
        <taxon>Basidiomycota</taxon>
        <taxon>Agaricomycotina</taxon>
        <taxon>Agaricomycetes</taxon>
        <taxon>Cantharellales</taxon>
        <taxon>Hydnaceae</taxon>
        <taxon>Hydnum</taxon>
    </lineage>
</organism>
<accession>A0A9P6DSV4</accession>
<evidence type="ECO:0000313" key="3">
    <source>
        <dbReference type="Proteomes" id="UP000886523"/>
    </source>
</evidence>
<comment type="caution">
    <text evidence="2">The sequence shown here is derived from an EMBL/GenBank/DDBJ whole genome shotgun (WGS) entry which is preliminary data.</text>
</comment>
<evidence type="ECO:0000313" key="2">
    <source>
        <dbReference type="EMBL" id="KAF9509888.1"/>
    </source>
</evidence>
<protein>
    <submittedName>
        <fullName evidence="2">Uncharacterized protein</fullName>
    </submittedName>
</protein>
<feature type="compositionally biased region" description="Polar residues" evidence="1">
    <location>
        <begin position="62"/>
        <end position="87"/>
    </location>
</feature>
<keyword evidence="3" id="KW-1185">Reference proteome</keyword>
<name>A0A9P6DSV4_9AGAM</name>
<dbReference type="AlphaFoldDB" id="A0A9P6DSV4"/>
<feature type="region of interest" description="Disordered" evidence="1">
    <location>
        <begin position="32"/>
        <end position="140"/>
    </location>
</feature>
<proteinExistence type="predicted"/>
<sequence>MPNKDTKQRMNHTSATAGVWFYTRYCLTTNTKMKTRQRNPPQGMTTPPPHGNQQCDPPKQVPNETCRTQGVKPGQTTTRYRSPTVNHQAMAPLPLKWPATSPPSPDEEAEGTTHPLGQTVPHPLERCDGTTHPTQVGQYHTPTHVYHTPTHAVPNWASGFNMHNG</sequence>
<gene>
    <name evidence="2" type="ORF">BS47DRAFT_1364978</name>
</gene>
<dbReference type="EMBL" id="MU129027">
    <property type="protein sequence ID" value="KAF9509888.1"/>
    <property type="molecule type" value="Genomic_DNA"/>
</dbReference>